<evidence type="ECO:0000256" key="4">
    <source>
        <dbReference type="ARBA" id="ARBA00022801"/>
    </source>
</evidence>
<name>A0ABM1Q2C0_DROAR</name>
<dbReference type="PRINTS" id="PR00722">
    <property type="entry name" value="CHYMOTRYPSIN"/>
</dbReference>
<dbReference type="SUPFAM" id="SSF50494">
    <property type="entry name" value="Trypsin-like serine proteases"/>
    <property type="match status" value="1"/>
</dbReference>
<dbReference type="InterPro" id="IPR009003">
    <property type="entry name" value="Peptidase_S1_PA"/>
</dbReference>
<evidence type="ECO:0000313" key="12">
    <source>
        <dbReference type="RefSeq" id="XP_017873606.1"/>
    </source>
</evidence>
<evidence type="ECO:0000256" key="9">
    <source>
        <dbReference type="SAM" id="SignalP"/>
    </source>
</evidence>
<dbReference type="Proteomes" id="UP000694904">
    <property type="component" value="Chromosome 2"/>
</dbReference>
<keyword evidence="3 9" id="KW-0732">Signal</keyword>
<dbReference type="CDD" id="cd00190">
    <property type="entry name" value="Tryp_SPc"/>
    <property type="match status" value="1"/>
</dbReference>
<dbReference type="InterPro" id="IPR033116">
    <property type="entry name" value="TRYPSIN_SER"/>
</dbReference>
<dbReference type="PROSITE" id="PS50240">
    <property type="entry name" value="TRYPSIN_DOM"/>
    <property type="match status" value="1"/>
</dbReference>
<comment type="similarity">
    <text evidence="1">Belongs to the peptidase S1 family.</text>
</comment>
<keyword evidence="7" id="KW-1015">Disulfide bond</keyword>
<keyword evidence="6" id="KW-0865">Zymogen</keyword>
<reference evidence="11" key="1">
    <citation type="journal article" date="1997" name="Nucleic Acids Res.">
        <title>tRNAscan-SE: a program for improved detection of transfer RNA genes in genomic sequence.</title>
        <authorList>
            <person name="Lowe T.M."/>
            <person name="Eddy S.R."/>
        </authorList>
    </citation>
    <scope>NUCLEOTIDE SEQUENCE [LARGE SCALE GENOMIC DNA]</scope>
</reference>
<dbReference type="InterPro" id="IPR050430">
    <property type="entry name" value="Peptidase_S1"/>
</dbReference>
<proteinExistence type="inferred from homology"/>
<dbReference type="InterPro" id="IPR043504">
    <property type="entry name" value="Peptidase_S1_PA_chymotrypsin"/>
</dbReference>
<evidence type="ECO:0000256" key="5">
    <source>
        <dbReference type="ARBA" id="ARBA00022825"/>
    </source>
</evidence>
<evidence type="ECO:0000256" key="1">
    <source>
        <dbReference type="ARBA" id="ARBA00007664"/>
    </source>
</evidence>
<reference evidence="11" key="2">
    <citation type="journal article" date="2016" name="G3 (Bethesda)">
        <title>Genome Evolution in Three Species of Cactophilic Drosophila.</title>
        <authorList>
            <person name="Sanchez-Flores A."/>
            <person name="Penazola F."/>
            <person name="Carpinteyro-Ponce J."/>
            <person name="Nazario-Yepiz N."/>
            <person name="Abreu-Goodger C."/>
            <person name="Machado C.A."/>
            <person name="Markow T.A."/>
        </authorList>
    </citation>
    <scope>NUCLEOTIDE SEQUENCE [LARGE SCALE GENOMIC DNA]</scope>
</reference>
<evidence type="ECO:0000256" key="8">
    <source>
        <dbReference type="RuleBase" id="RU363034"/>
    </source>
</evidence>
<evidence type="ECO:0000256" key="2">
    <source>
        <dbReference type="ARBA" id="ARBA00022670"/>
    </source>
</evidence>
<dbReference type="InterPro" id="IPR018114">
    <property type="entry name" value="TRYPSIN_HIS"/>
</dbReference>
<accession>A0ABM1Q2C0</accession>
<organism evidence="11 12">
    <name type="scientific">Drosophila arizonae</name>
    <name type="common">Fruit fly</name>
    <dbReference type="NCBI Taxonomy" id="7263"/>
    <lineage>
        <taxon>Eukaryota</taxon>
        <taxon>Metazoa</taxon>
        <taxon>Ecdysozoa</taxon>
        <taxon>Arthropoda</taxon>
        <taxon>Hexapoda</taxon>
        <taxon>Insecta</taxon>
        <taxon>Pterygota</taxon>
        <taxon>Neoptera</taxon>
        <taxon>Endopterygota</taxon>
        <taxon>Diptera</taxon>
        <taxon>Brachycera</taxon>
        <taxon>Muscomorpha</taxon>
        <taxon>Ephydroidea</taxon>
        <taxon>Drosophilidae</taxon>
        <taxon>Drosophila</taxon>
    </lineage>
</organism>
<evidence type="ECO:0000256" key="6">
    <source>
        <dbReference type="ARBA" id="ARBA00023145"/>
    </source>
</evidence>
<dbReference type="SMART" id="SM00020">
    <property type="entry name" value="Tryp_SPc"/>
    <property type="match status" value="1"/>
</dbReference>
<dbReference type="PANTHER" id="PTHR24276">
    <property type="entry name" value="POLYSERASE-RELATED"/>
    <property type="match status" value="1"/>
</dbReference>
<dbReference type="PANTHER" id="PTHR24276:SF98">
    <property type="entry name" value="FI18310P1-RELATED"/>
    <property type="match status" value="1"/>
</dbReference>
<dbReference type="InterPro" id="IPR001314">
    <property type="entry name" value="Peptidase_S1A"/>
</dbReference>
<reference evidence="12" key="3">
    <citation type="submission" date="2025-08" db="UniProtKB">
        <authorList>
            <consortium name="RefSeq"/>
        </authorList>
    </citation>
    <scope>IDENTIFICATION</scope>
    <source>
        <tissue evidence="12">Whole organism</tissue>
    </source>
</reference>
<evidence type="ECO:0000259" key="10">
    <source>
        <dbReference type="PROSITE" id="PS50240"/>
    </source>
</evidence>
<dbReference type="PROSITE" id="PS00135">
    <property type="entry name" value="TRYPSIN_SER"/>
    <property type="match status" value="1"/>
</dbReference>
<keyword evidence="5 8" id="KW-0720">Serine protease</keyword>
<dbReference type="InterPro" id="IPR001254">
    <property type="entry name" value="Trypsin_dom"/>
</dbReference>
<dbReference type="Gene3D" id="2.40.10.10">
    <property type="entry name" value="Trypsin-like serine proteases"/>
    <property type="match status" value="2"/>
</dbReference>
<dbReference type="Pfam" id="PF00089">
    <property type="entry name" value="Trypsin"/>
    <property type="match status" value="1"/>
</dbReference>
<keyword evidence="2 8" id="KW-0645">Protease</keyword>
<dbReference type="RefSeq" id="XP_017873606.1">
    <property type="nucleotide sequence ID" value="XM_018018117.1"/>
</dbReference>
<evidence type="ECO:0000256" key="3">
    <source>
        <dbReference type="ARBA" id="ARBA00022729"/>
    </source>
</evidence>
<feature type="signal peptide" evidence="9">
    <location>
        <begin position="1"/>
        <end position="25"/>
    </location>
</feature>
<keyword evidence="4 8" id="KW-0378">Hydrolase</keyword>
<gene>
    <name evidence="12" type="primary">LOC108621027</name>
</gene>
<evidence type="ECO:0000256" key="7">
    <source>
        <dbReference type="ARBA" id="ARBA00023157"/>
    </source>
</evidence>
<evidence type="ECO:0000313" key="11">
    <source>
        <dbReference type="Proteomes" id="UP000694904"/>
    </source>
</evidence>
<keyword evidence="11" id="KW-1185">Reference proteome</keyword>
<dbReference type="PROSITE" id="PS00134">
    <property type="entry name" value="TRYPSIN_HIS"/>
    <property type="match status" value="1"/>
</dbReference>
<protein>
    <submittedName>
        <fullName evidence="12">Chymotrypsin-1</fullName>
    </submittedName>
</protein>
<feature type="chain" id="PRO_5046923196" evidence="9">
    <location>
        <begin position="26"/>
        <end position="288"/>
    </location>
</feature>
<feature type="domain" description="Peptidase S1" evidence="10">
    <location>
        <begin position="48"/>
        <end position="282"/>
    </location>
</feature>
<dbReference type="GeneID" id="108621027"/>
<sequence>MPTSKYQLLVLNLCLALLKTPIVEAGEQLPSQQEQGQEQQQQQDIFRINGGQLMNQSVPYQVSMQMQRRGGWRHFCSGSIVSEQHVLTAAHCVDKLELQSFSVLAGVLNWRQAGQRHRIVAKHVHPQYTMSPRIIYDIALLQVSPPFQLQLAEISTIHLGGSERIGRRIPVRLTGWGSTLPSSTGAQLPDRLQVLDYQTISNEECAKRGFRVTPNEICALSAPGRGACMGDSGGPLILASGGSRQQQLVGIVSYGSSTCAQGKPDVYTRISSYLPYISAILNQDLHKQ</sequence>